<dbReference type="Gene3D" id="1.10.10.10">
    <property type="entry name" value="Winged helix-like DNA-binding domain superfamily/Winged helix DNA-binding domain"/>
    <property type="match status" value="1"/>
</dbReference>
<dbReference type="NCBIfam" id="TIGR02937">
    <property type="entry name" value="sigma70-ECF"/>
    <property type="match status" value="1"/>
</dbReference>
<evidence type="ECO:0000313" key="2">
    <source>
        <dbReference type="Proteomes" id="UP001207654"/>
    </source>
</evidence>
<gene>
    <name evidence="1" type="ORF">OV287_09875</name>
</gene>
<evidence type="ECO:0000313" key="1">
    <source>
        <dbReference type="EMBL" id="MCY1074796.1"/>
    </source>
</evidence>
<reference evidence="1 2" key="1">
    <citation type="submission" date="2022-11" db="EMBL/GenBank/DDBJ databases">
        <title>Minimal conservation of predation-associated metabolite biosynthetic gene clusters underscores biosynthetic potential of Myxococcota including descriptions for ten novel species: Archangium lansinium sp. nov., Myxococcus landrumus sp. nov., Nannocystis bai.</title>
        <authorList>
            <person name="Ahearne A."/>
            <person name="Stevens C."/>
            <person name="Phillips K."/>
        </authorList>
    </citation>
    <scope>NUCLEOTIDE SEQUENCE [LARGE SCALE GENOMIC DNA]</scope>
    <source>
        <strain evidence="1 2">MIWBW</strain>
    </source>
</reference>
<name>A0ABT4A0C7_9BACT</name>
<keyword evidence="2" id="KW-1185">Reference proteome</keyword>
<dbReference type="RefSeq" id="WP_267533752.1">
    <property type="nucleotide sequence ID" value="NZ_JAPNKA010000001.1"/>
</dbReference>
<sequence>MDIGPRVVRQLAIEEIDQDLVCQAFRCVRLVVAGGRWTHGVEGLRLFVDRSVLDGTHCWPGEAHGTAMRMPGLTATFLAHAKVRFAPPEDTDAFERLLIQTWETSRAPWPAVNVPAESFLTHLAARLPEADPNSPLEPLLEKLSLTELYLACACMRRIGPAIEFLERDYLSQLPRMLRSSNHPDAMIDDVCQLVRVKLLVSTPESGPKIAEYTGRGTLLSWVRTTAARIANKQREGVKAEPMDPTIFFPDLPTPGDGPERALIGERSRAILRQAINGAFSVLPADKLYLIRLHVVDRLSSYELAALFGVNQSTVSRWLKTAREMVRDETERRLREELDFSRRDFESFISALDSKFELDMS</sequence>
<accession>A0ABT4A0C7</accession>
<dbReference type="InterPro" id="IPR014284">
    <property type="entry name" value="RNA_pol_sigma-70_dom"/>
</dbReference>
<dbReference type="InterPro" id="IPR011745">
    <property type="entry name" value="RNA_pol_sigma70_MYXXA"/>
</dbReference>
<dbReference type="NCBIfam" id="TIGR03001">
    <property type="entry name" value="Sig-70_gmx1"/>
    <property type="match status" value="1"/>
</dbReference>
<dbReference type="InterPro" id="IPR013324">
    <property type="entry name" value="RNA_pol_sigma_r3/r4-like"/>
</dbReference>
<dbReference type="Proteomes" id="UP001207654">
    <property type="component" value="Unassembled WGS sequence"/>
</dbReference>
<proteinExistence type="predicted"/>
<dbReference type="EMBL" id="JAPNKA010000001">
    <property type="protein sequence ID" value="MCY1074796.1"/>
    <property type="molecule type" value="Genomic_DNA"/>
</dbReference>
<dbReference type="SUPFAM" id="SSF88659">
    <property type="entry name" value="Sigma3 and sigma4 domains of RNA polymerase sigma factors"/>
    <property type="match status" value="1"/>
</dbReference>
<dbReference type="InterPro" id="IPR036388">
    <property type="entry name" value="WH-like_DNA-bd_sf"/>
</dbReference>
<protein>
    <submittedName>
        <fullName evidence="1">Sigma-70 family RNA polymerase sigma factor</fullName>
    </submittedName>
</protein>
<organism evidence="1 2">
    <name type="scientific">Archangium lansingense</name>
    <dbReference type="NCBI Taxonomy" id="2995310"/>
    <lineage>
        <taxon>Bacteria</taxon>
        <taxon>Pseudomonadati</taxon>
        <taxon>Myxococcota</taxon>
        <taxon>Myxococcia</taxon>
        <taxon>Myxococcales</taxon>
        <taxon>Cystobacterineae</taxon>
        <taxon>Archangiaceae</taxon>
        <taxon>Archangium</taxon>
    </lineage>
</organism>
<comment type="caution">
    <text evidence="1">The sequence shown here is derived from an EMBL/GenBank/DDBJ whole genome shotgun (WGS) entry which is preliminary data.</text>
</comment>